<dbReference type="Gene3D" id="3.30.40.10">
    <property type="entry name" value="Zinc/RING finger domain, C3HC4 (zinc finger)"/>
    <property type="match status" value="2"/>
</dbReference>
<dbReference type="InterPro" id="IPR013083">
    <property type="entry name" value="Znf_RING/FYVE/PHD"/>
</dbReference>
<feature type="region of interest" description="Disordered" evidence="2">
    <location>
        <begin position="186"/>
        <end position="212"/>
    </location>
</feature>
<dbReference type="AlphaFoldDB" id="A0A0V0Q848"/>
<proteinExistence type="predicted"/>
<keyword evidence="5" id="KW-1185">Reference proteome</keyword>
<dbReference type="EMBL" id="LDAU01000254">
    <property type="protein sequence ID" value="KRW98347.1"/>
    <property type="molecule type" value="Genomic_DNA"/>
</dbReference>
<keyword evidence="1" id="KW-0862">Zinc</keyword>
<feature type="compositionally biased region" description="Polar residues" evidence="2">
    <location>
        <begin position="287"/>
        <end position="316"/>
    </location>
</feature>
<dbReference type="PANTHER" id="PTHR10131">
    <property type="entry name" value="TNF RECEPTOR ASSOCIATED FACTOR"/>
    <property type="match status" value="1"/>
</dbReference>
<organism evidence="4 5">
    <name type="scientific">Pseudocohnilembus persalinus</name>
    <name type="common">Ciliate</name>
    <dbReference type="NCBI Taxonomy" id="266149"/>
    <lineage>
        <taxon>Eukaryota</taxon>
        <taxon>Sar</taxon>
        <taxon>Alveolata</taxon>
        <taxon>Ciliophora</taxon>
        <taxon>Intramacronucleata</taxon>
        <taxon>Oligohymenophorea</taxon>
        <taxon>Scuticociliatia</taxon>
        <taxon>Philasterida</taxon>
        <taxon>Pseudocohnilembidae</taxon>
        <taxon>Pseudocohnilembus</taxon>
    </lineage>
</organism>
<name>A0A0V0Q848_PSEPJ</name>
<evidence type="ECO:0000259" key="3">
    <source>
        <dbReference type="PROSITE" id="PS50089"/>
    </source>
</evidence>
<feature type="compositionally biased region" description="Acidic residues" evidence="2">
    <location>
        <begin position="186"/>
        <end position="196"/>
    </location>
</feature>
<sequence>MESNEENPMLLLKKDGTLEETIAEEISCSLCLQLPLDPYSCTQCISVYCQKCIDPYYTSKCPVCQQGFTNQSPFAFPNNILQKLLSYIKVNCENKQFGCEQQYQCDQVEQEKHMKMCKFKKQVCPNSGCSQVVFSHEFQDHFKNCSFKNEQIQINQQKLNNNEEQKIGQEIDDELINQEINHDNIEEEQEEEDDDEQQKQEQQNNFSNDQQKIDENTITCQNCNKQFTLEQYQHHDETNYKMALQYGNDQPVNVKEQIQRKIQLAEQKLERIRKQKQQQQNIQKNQVPNFNTQANNSQDKFPTFTTGIKQPNYTNSYGKYNNYQQKGNQQNRYPSYNQKNTQQKPKNNKSGCIIF</sequence>
<dbReference type="InParanoid" id="A0A0V0Q848"/>
<dbReference type="PROSITE" id="PS50089">
    <property type="entry name" value="ZF_RING_2"/>
    <property type="match status" value="1"/>
</dbReference>
<feature type="compositionally biased region" description="Low complexity" evidence="2">
    <location>
        <begin position="317"/>
        <end position="349"/>
    </location>
</feature>
<protein>
    <submittedName>
        <fullName evidence="4">TRAF-like protein</fullName>
    </submittedName>
</protein>
<dbReference type="SUPFAM" id="SSF57850">
    <property type="entry name" value="RING/U-box"/>
    <property type="match status" value="1"/>
</dbReference>
<evidence type="ECO:0000313" key="4">
    <source>
        <dbReference type="EMBL" id="KRW98347.1"/>
    </source>
</evidence>
<dbReference type="OrthoDB" id="654191at2759"/>
<dbReference type="Proteomes" id="UP000054937">
    <property type="component" value="Unassembled WGS sequence"/>
</dbReference>
<keyword evidence="1" id="KW-0479">Metal-binding</keyword>
<dbReference type="GO" id="GO:0008270">
    <property type="term" value="F:zinc ion binding"/>
    <property type="evidence" value="ECO:0007669"/>
    <property type="project" value="UniProtKB-KW"/>
</dbReference>
<gene>
    <name evidence="4" type="ORF">PPERSA_02124</name>
</gene>
<accession>A0A0V0Q848</accession>
<evidence type="ECO:0000313" key="5">
    <source>
        <dbReference type="Proteomes" id="UP000054937"/>
    </source>
</evidence>
<feature type="region of interest" description="Disordered" evidence="2">
    <location>
        <begin position="276"/>
        <end position="355"/>
    </location>
</feature>
<evidence type="ECO:0000256" key="1">
    <source>
        <dbReference type="PROSITE-ProRule" id="PRU00175"/>
    </source>
</evidence>
<comment type="caution">
    <text evidence="4">The sequence shown here is derived from an EMBL/GenBank/DDBJ whole genome shotgun (WGS) entry which is preliminary data.</text>
</comment>
<evidence type="ECO:0000256" key="2">
    <source>
        <dbReference type="SAM" id="MobiDB-lite"/>
    </source>
</evidence>
<dbReference type="InterPro" id="IPR001841">
    <property type="entry name" value="Znf_RING"/>
</dbReference>
<feature type="domain" description="RING-type" evidence="3">
    <location>
        <begin position="28"/>
        <end position="65"/>
    </location>
</feature>
<keyword evidence="1" id="KW-0863">Zinc-finger</keyword>
<reference evidence="4 5" key="1">
    <citation type="journal article" date="2015" name="Sci. Rep.">
        <title>Genome of the facultative scuticociliatosis pathogen Pseudocohnilembus persalinus provides insight into its virulence through horizontal gene transfer.</title>
        <authorList>
            <person name="Xiong J."/>
            <person name="Wang G."/>
            <person name="Cheng J."/>
            <person name="Tian M."/>
            <person name="Pan X."/>
            <person name="Warren A."/>
            <person name="Jiang C."/>
            <person name="Yuan D."/>
            <person name="Miao W."/>
        </authorList>
    </citation>
    <scope>NUCLEOTIDE SEQUENCE [LARGE SCALE GENOMIC DNA]</scope>
    <source>
        <strain evidence="4">36N120E</strain>
    </source>
</reference>
<feature type="compositionally biased region" description="Low complexity" evidence="2">
    <location>
        <begin position="277"/>
        <end position="286"/>
    </location>
</feature>
<dbReference type="SUPFAM" id="SSF49599">
    <property type="entry name" value="TRAF domain-like"/>
    <property type="match status" value="1"/>
</dbReference>
<dbReference type="PANTHER" id="PTHR10131:SF94">
    <property type="entry name" value="TNF RECEPTOR-ASSOCIATED FACTOR 4"/>
    <property type="match status" value="1"/>
</dbReference>